<protein>
    <submittedName>
        <fullName evidence="1">Uncharacterized protein</fullName>
    </submittedName>
</protein>
<comment type="caution">
    <text evidence="1">The sequence shown here is derived from an EMBL/GenBank/DDBJ whole genome shotgun (WGS) entry which is preliminary data.</text>
</comment>
<proteinExistence type="predicted"/>
<dbReference type="AlphaFoldDB" id="A0AAE1CKZ5"/>
<keyword evidence="2" id="KW-1185">Reference proteome</keyword>
<evidence type="ECO:0000313" key="1">
    <source>
        <dbReference type="EMBL" id="KAK3705323.1"/>
    </source>
</evidence>
<name>A0AAE1CKZ5_9GAST</name>
<gene>
    <name evidence="1" type="ORF">RRG08_033289</name>
</gene>
<evidence type="ECO:0000313" key="2">
    <source>
        <dbReference type="Proteomes" id="UP001283361"/>
    </source>
</evidence>
<dbReference type="Proteomes" id="UP001283361">
    <property type="component" value="Unassembled WGS sequence"/>
</dbReference>
<reference evidence="1" key="1">
    <citation type="journal article" date="2023" name="G3 (Bethesda)">
        <title>A reference genome for the long-term kleptoplast-retaining sea slug Elysia crispata morphotype clarki.</title>
        <authorList>
            <person name="Eastman K.E."/>
            <person name="Pendleton A.L."/>
            <person name="Shaikh M.A."/>
            <person name="Suttiyut T."/>
            <person name="Ogas R."/>
            <person name="Tomko P."/>
            <person name="Gavelis G."/>
            <person name="Widhalm J.R."/>
            <person name="Wisecaver J.H."/>
        </authorList>
    </citation>
    <scope>NUCLEOTIDE SEQUENCE</scope>
    <source>
        <strain evidence="1">ECLA1</strain>
    </source>
</reference>
<sequence>MMEQRGKARLNQLKPHTVIANCRVLGPSHDGNHPWKLTSQSDFPLLTYLGLCAKSCVSHIPASGGSNPSPLFGLSISSLSSMCLVQRSTSQLRGYDHSIIGLGYTRACFKDSLPRFRGTWSQHRSPYGLASCRDGRLESGWSLPLLEQRSSQRGVFGVTPLADVFQGNFVIPTLRQATRLGVSLSGGGEPIAPARQEPQLLFLAWGSLSKLRHRALRLSK</sequence>
<accession>A0AAE1CKZ5</accession>
<dbReference type="EMBL" id="JAWDGP010007772">
    <property type="protein sequence ID" value="KAK3705323.1"/>
    <property type="molecule type" value="Genomic_DNA"/>
</dbReference>
<organism evidence="1 2">
    <name type="scientific">Elysia crispata</name>
    <name type="common">lettuce slug</name>
    <dbReference type="NCBI Taxonomy" id="231223"/>
    <lineage>
        <taxon>Eukaryota</taxon>
        <taxon>Metazoa</taxon>
        <taxon>Spiralia</taxon>
        <taxon>Lophotrochozoa</taxon>
        <taxon>Mollusca</taxon>
        <taxon>Gastropoda</taxon>
        <taxon>Heterobranchia</taxon>
        <taxon>Euthyneura</taxon>
        <taxon>Panpulmonata</taxon>
        <taxon>Sacoglossa</taxon>
        <taxon>Placobranchoidea</taxon>
        <taxon>Plakobranchidae</taxon>
        <taxon>Elysia</taxon>
    </lineage>
</organism>